<dbReference type="InterPro" id="IPR036388">
    <property type="entry name" value="WH-like_DNA-bd_sf"/>
</dbReference>
<evidence type="ECO:0000313" key="3">
    <source>
        <dbReference type="Proteomes" id="UP000587477"/>
    </source>
</evidence>
<sequence length="104" mass="11931">MSSQLRKGALELCVLSLLLYEDLYGYELIKIISETFPVSEGTIYPILRRLTKNNCLKTYTAASDQGPSRKYYKVTEEGAFYHQTLKSEWLDLSEKVNSIIKEGK</sequence>
<gene>
    <name evidence="2" type="ORF">BACVE_002048</name>
</gene>
<dbReference type="AlphaFoldDB" id="A0A1D9PPR6"/>
<name>A0A1D9PPR6_BACVE</name>
<evidence type="ECO:0000313" key="2">
    <source>
        <dbReference type="EMBL" id="QOY27037.1"/>
    </source>
</evidence>
<accession>A0A1D9PPR6</accession>
<evidence type="ECO:0000259" key="1">
    <source>
        <dbReference type="Pfam" id="PF03551"/>
    </source>
</evidence>
<dbReference type="RefSeq" id="WP_026092292.1">
    <property type="nucleotide sequence ID" value="NZ_BDDG01000001.1"/>
</dbReference>
<dbReference type="InterPro" id="IPR036390">
    <property type="entry name" value="WH_DNA-bd_sf"/>
</dbReference>
<reference evidence="3" key="1">
    <citation type="submission" date="2020-10" db="EMBL/GenBank/DDBJ databases">
        <title>Complete genome sequence of Bacillus velezensis NST6.</title>
        <authorList>
            <person name="Choi J."/>
        </authorList>
    </citation>
    <scope>NUCLEOTIDE SEQUENCE [LARGE SCALE GENOMIC DNA]</scope>
    <source>
        <strain evidence="3">NST6</strain>
    </source>
</reference>
<organism evidence="2 3">
    <name type="scientific">Bacillus velezensis</name>
    <dbReference type="NCBI Taxonomy" id="492670"/>
    <lineage>
        <taxon>Bacteria</taxon>
        <taxon>Bacillati</taxon>
        <taxon>Bacillota</taxon>
        <taxon>Bacilli</taxon>
        <taxon>Bacillales</taxon>
        <taxon>Bacillaceae</taxon>
        <taxon>Bacillus</taxon>
        <taxon>Bacillus amyloliquefaciens group</taxon>
    </lineage>
</organism>
<dbReference type="Gene3D" id="1.10.10.10">
    <property type="entry name" value="Winged helix-like DNA-binding domain superfamily/Winged helix DNA-binding domain"/>
    <property type="match status" value="1"/>
</dbReference>
<proteinExistence type="predicted"/>
<dbReference type="STRING" id="1449088.AJ82_19610"/>
<dbReference type="SUPFAM" id="SSF46785">
    <property type="entry name" value="Winged helix' DNA-binding domain"/>
    <property type="match status" value="1"/>
</dbReference>
<protein>
    <recommendedName>
        <fullName evidence="1">Transcription regulator PadR N-terminal domain-containing protein</fullName>
    </recommendedName>
</protein>
<accession>A0A2D3DUJ5</accession>
<dbReference type="PANTHER" id="PTHR33169">
    <property type="entry name" value="PADR-FAMILY TRANSCRIPTIONAL REGULATOR"/>
    <property type="match status" value="1"/>
</dbReference>
<feature type="domain" description="Transcription regulator PadR N-terminal" evidence="1">
    <location>
        <begin position="14"/>
        <end position="79"/>
    </location>
</feature>
<dbReference type="InterPro" id="IPR052509">
    <property type="entry name" value="Metal_resp_DNA-bind_regulator"/>
</dbReference>
<dbReference type="PANTHER" id="PTHR33169:SF24">
    <property type="entry name" value="TRANSCRIPTIONAL REGULATOR, PADR FAMILY"/>
    <property type="match status" value="1"/>
</dbReference>
<dbReference type="InterPro" id="IPR005149">
    <property type="entry name" value="Tscrpt_reg_PadR_N"/>
</dbReference>
<dbReference type="Pfam" id="PF03551">
    <property type="entry name" value="PadR"/>
    <property type="match status" value="1"/>
</dbReference>
<dbReference type="EMBL" id="CP063687">
    <property type="protein sequence ID" value="QOY27037.1"/>
    <property type="molecule type" value="Genomic_DNA"/>
</dbReference>
<dbReference type="Proteomes" id="UP000587477">
    <property type="component" value="Chromosome"/>
</dbReference>